<evidence type="ECO:0000313" key="4">
    <source>
        <dbReference type="EMBL" id="KAG2603041.1"/>
    </source>
</evidence>
<dbReference type="Proteomes" id="UP000823388">
    <property type="component" value="Chromosome 5K"/>
</dbReference>
<dbReference type="AlphaFoldDB" id="A0A8T0SWI2"/>
<evidence type="ECO:0000259" key="3">
    <source>
        <dbReference type="PROSITE" id="PS50076"/>
    </source>
</evidence>
<dbReference type="PROSITE" id="PS50076">
    <property type="entry name" value="DNAJ_2"/>
    <property type="match status" value="1"/>
</dbReference>
<keyword evidence="1" id="KW-0175">Coiled coil</keyword>
<dbReference type="InterPro" id="IPR018253">
    <property type="entry name" value="DnaJ_domain_CS"/>
</dbReference>
<dbReference type="PROSITE" id="PS00636">
    <property type="entry name" value="DNAJ_1"/>
    <property type="match status" value="1"/>
</dbReference>
<dbReference type="EMBL" id="CM029045">
    <property type="protein sequence ID" value="KAG2603041.1"/>
    <property type="molecule type" value="Genomic_DNA"/>
</dbReference>
<dbReference type="GO" id="GO:0005783">
    <property type="term" value="C:endoplasmic reticulum"/>
    <property type="evidence" value="ECO:0007669"/>
    <property type="project" value="UniProtKB-ARBA"/>
</dbReference>
<dbReference type="Pfam" id="PF11926">
    <property type="entry name" value="DUF3444"/>
    <property type="match status" value="1"/>
</dbReference>
<dbReference type="Pfam" id="PF23551">
    <property type="entry name" value="Zn_ribbon_20"/>
    <property type="match status" value="1"/>
</dbReference>
<feature type="region of interest" description="Disordered" evidence="2">
    <location>
        <begin position="532"/>
        <end position="568"/>
    </location>
</feature>
<reference evidence="4" key="1">
    <citation type="submission" date="2020-05" db="EMBL/GenBank/DDBJ databases">
        <title>WGS assembly of Panicum virgatum.</title>
        <authorList>
            <person name="Lovell J.T."/>
            <person name="Jenkins J."/>
            <person name="Shu S."/>
            <person name="Juenger T.E."/>
            <person name="Schmutz J."/>
        </authorList>
    </citation>
    <scope>NUCLEOTIDE SEQUENCE</scope>
    <source>
        <strain evidence="4">AP13</strain>
    </source>
</reference>
<evidence type="ECO:0000256" key="1">
    <source>
        <dbReference type="SAM" id="Coils"/>
    </source>
</evidence>
<accession>A0A8T0SWI2</accession>
<name>A0A8T0SWI2_PANVG</name>
<dbReference type="InterPro" id="IPR001623">
    <property type="entry name" value="DnaJ_domain"/>
</dbReference>
<evidence type="ECO:0000313" key="5">
    <source>
        <dbReference type="Proteomes" id="UP000823388"/>
    </source>
</evidence>
<sequence length="803" mass="89422">MLRVLTRAGDSAPHRFDMECNRDDAARSKSIAERKFRENDFAGAKRFALKARSLFKPLEGIDQMIAALDVHIRAQIKIGGENDWYGILEVSPFADEEAIKKQYKKLAFRTHPDKNSSICAEAAFNLISDAWSVLSDTTKRMAYDRKRHVCDLQNNYKASARNTSNSSTSSVKVFCDRPRKVAPHPAAHQVPDTFWTHCGSCFMSMQYSREYVNQILKCPVCHEVFLAAEVPPPSSSSYPNGRTNNDIDGNTFPGMATPGVQAGVSCSNQNGYPAVLKSTTCANRTRYTVQGNAGEANIATNEAANSREVMQDVRKHAPAVSSVKRANAATRVHEAAKRKRVNCGKQATCQSASSCPDGDGCKPIPAAKRGPRSTAQTSGPKNRKVSSADLNCEYSGAAGRTTFGRVLMQLDVRGILIGSRKLQIREKLQELNSKKANVKNKEKMQNSKKSSTKGVCNTAIDVNKIEMKPSISSVDPKHDFMKLASKRVDSEEVQREKCSKQVGLEEKLKSWQWRSREVHIVYTRRNRKEHKKELEDGVTGANPATEHKVADKNGCLNQESPDKGSGEMSVPDADFFNFGDHSESSFQNDQVWAMYDEEDGMPRYYALIRKVLSTHPFKARLAYLKANDCNEFGSSNWISYGYSKTCGEFKVGASKGTDKVNIFSHKVNCDKGPGGIIRIFPKKGDIWALYQNWSPDWDEFTPDDTMYKYELVEVIDSYNPAEGISVIPIVKVPGFVSVFKPFHDAKKSWRIPKEEMLRFSHQVPFHVLTGEEAPNAPKGCYELDPGSTPQELLKVVQPSGDAK</sequence>
<dbReference type="PANTHER" id="PTHR44137:SF9">
    <property type="entry name" value="OS01G0923800 PROTEIN"/>
    <property type="match status" value="1"/>
</dbReference>
<protein>
    <recommendedName>
        <fullName evidence="3">J domain-containing protein</fullName>
    </recommendedName>
</protein>
<dbReference type="PRINTS" id="PR00625">
    <property type="entry name" value="JDOMAIN"/>
</dbReference>
<proteinExistence type="predicted"/>
<feature type="domain" description="J" evidence="3">
    <location>
        <begin position="83"/>
        <end position="147"/>
    </location>
</feature>
<feature type="coiled-coil region" evidence="1">
    <location>
        <begin position="421"/>
        <end position="448"/>
    </location>
</feature>
<organism evidence="4 5">
    <name type="scientific">Panicum virgatum</name>
    <name type="common">Blackwell switchgrass</name>
    <dbReference type="NCBI Taxonomy" id="38727"/>
    <lineage>
        <taxon>Eukaryota</taxon>
        <taxon>Viridiplantae</taxon>
        <taxon>Streptophyta</taxon>
        <taxon>Embryophyta</taxon>
        <taxon>Tracheophyta</taxon>
        <taxon>Spermatophyta</taxon>
        <taxon>Magnoliopsida</taxon>
        <taxon>Liliopsida</taxon>
        <taxon>Poales</taxon>
        <taxon>Poaceae</taxon>
        <taxon>PACMAD clade</taxon>
        <taxon>Panicoideae</taxon>
        <taxon>Panicodae</taxon>
        <taxon>Paniceae</taxon>
        <taxon>Panicinae</taxon>
        <taxon>Panicum</taxon>
        <taxon>Panicum sect. Hiantes</taxon>
    </lineage>
</organism>
<feature type="compositionally biased region" description="Polar residues" evidence="2">
    <location>
        <begin position="345"/>
        <end position="354"/>
    </location>
</feature>
<keyword evidence="5" id="KW-1185">Reference proteome</keyword>
<dbReference type="InterPro" id="IPR056988">
    <property type="entry name" value="Zn_ribbon_pln"/>
</dbReference>
<evidence type="ECO:0000256" key="2">
    <source>
        <dbReference type="SAM" id="MobiDB-lite"/>
    </source>
</evidence>
<dbReference type="PANTHER" id="PTHR44137">
    <property type="entry name" value="BNAC03G44070D PROTEIN"/>
    <property type="match status" value="1"/>
</dbReference>
<dbReference type="SUPFAM" id="SSF46565">
    <property type="entry name" value="Chaperone J-domain"/>
    <property type="match status" value="1"/>
</dbReference>
<gene>
    <name evidence="4" type="ORF">PVAP13_5KG742000</name>
</gene>
<dbReference type="Gene3D" id="1.10.287.110">
    <property type="entry name" value="DnaJ domain"/>
    <property type="match status" value="1"/>
</dbReference>
<dbReference type="InterPro" id="IPR024593">
    <property type="entry name" value="DUF3444"/>
</dbReference>
<comment type="caution">
    <text evidence="4">The sequence shown here is derived from an EMBL/GenBank/DDBJ whole genome shotgun (WGS) entry which is preliminary data.</text>
</comment>
<dbReference type="CDD" id="cd06257">
    <property type="entry name" value="DnaJ"/>
    <property type="match status" value="1"/>
</dbReference>
<dbReference type="SMART" id="SM00271">
    <property type="entry name" value="DnaJ"/>
    <property type="match status" value="1"/>
</dbReference>
<dbReference type="Pfam" id="PF00226">
    <property type="entry name" value="DnaJ"/>
    <property type="match status" value="1"/>
</dbReference>
<dbReference type="InterPro" id="IPR036869">
    <property type="entry name" value="J_dom_sf"/>
</dbReference>
<dbReference type="OrthoDB" id="436519at2759"/>
<feature type="region of interest" description="Disordered" evidence="2">
    <location>
        <begin position="318"/>
        <end position="386"/>
    </location>
</feature>